<evidence type="ECO:0008006" key="5">
    <source>
        <dbReference type="Google" id="ProtNLM"/>
    </source>
</evidence>
<keyword evidence="2" id="KW-0472">Membrane</keyword>
<dbReference type="GO" id="GO:0034399">
    <property type="term" value="C:nuclear periphery"/>
    <property type="evidence" value="ECO:0007669"/>
    <property type="project" value="TreeGrafter"/>
</dbReference>
<dbReference type="Proteomes" id="UP000237271">
    <property type="component" value="Unassembled WGS sequence"/>
</dbReference>
<organism evidence="3 4">
    <name type="scientific">Phytophthora palmivora</name>
    <dbReference type="NCBI Taxonomy" id="4796"/>
    <lineage>
        <taxon>Eukaryota</taxon>
        <taxon>Sar</taxon>
        <taxon>Stramenopiles</taxon>
        <taxon>Oomycota</taxon>
        <taxon>Peronosporomycetes</taxon>
        <taxon>Peronosporales</taxon>
        <taxon>Peronosporaceae</taxon>
        <taxon>Phytophthora</taxon>
    </lineage>
</organism>
<evidence type="ECO:0000313" key="3">
    <source>
        <dbReference type="EMBL" id="POM66989.1"/>
    </source>
</evidence>
<dbReference type="PANTHER" id="PTHR47808:SF2">
    <property type="entry name" value="LEM DOMAIN-CONTAINING PROTEIN 2"/>
    <property type="match status" value="1"/>
</dbReference>
<reference evidence="3 4" key="1">
    <citation type="journal article" date="2017" name="Genome Biol. Evol.">
        <title>Phytophthora megakarya and P. palmivora, closely related causal agents of cacao black pod rot, underwent increases in genome sizes and gene numbers by different mechanisms.</title>
        <authorList>
            <person name="Ali S.S."/>
            <person name="Shao J."/>
            <person name="Lary D.J."/>
            <person name="Kronmiller B."/>
            <person name="Shen D."/>
            <person name="Strem M.D."/>
            <person name="Amoako-Attah I."/>
            <person name="Akrofi A.Y."/>
            <person name="Begoude B.A."/>
            <person name="Ten Hoopen G.M."/>
            <person name="Coulibaly K."/>
            <person name="Kebe B.I."/>
            <person name="Melnick R.L."/>
            <person name="Guiltinan M.J."/>
            <person name="Tyler B.M."/>
            <person name="Meinhardt L.W."/>
            <person name="Bailey B.A."/>
        </authorList>
    </citation>
    <scope>NUCLEOTIDE SEQUENCE [LARGE SCALE GENOMIC DNA]</scope>
    <source>
        <strain evidence="4">sbr112.9</strain>
    </source>
</reference>
<gene>
    <name evidence="3" type="ORF">PHPALM_17074</name>
</gene>
<accession>A0A2P4XNA6</accession>
<dbReference type="EMBL" id="NCKW01009493">
    <property type="protein sequence ID" value="POM66989.1"/>
    <property type="molecule type" value="Genomic_DNA"/>
</dbReference>
<dbReference type="GO" id="GO:0071763">
    <property type="term" value="P:nuclear membrane organization"/>
    <property type="evidence" value="ECO:0007669"/>
    <property type="project" value="TreeGrafter"/>
</dbReference>
<evidence type="ECO:0000256" key="2">
    <source>
        <dbReference type="SAM" id="Phobius"/>
    </source>
</evidence>
<feature type="compositionally biased region" description="Basic residues" evidence="1">
    <location>
        <begin position="1"/>
        <end position="10"/>
    </location>
</feature>
<keyword evidence="2" id="KW-0812">Transmembrane</keyword>
<protein>
    <recommendedName>
        <fullName evidence="5">Man1/Src1 C-terminal domain-containing protein</fullName>
    </recommendedName>
</protein>
<feature type="compositionally biased region" description="Acidic residues" evidence="1">
    <location>
        <begin position="243"/>
        <end position="264"/>
    </location>
</feature>
<proteinExistence type="predicted"/>
<evidence type="ECO:0000256" key="1">
    <source>
        <dbReference type="SAM" id="MobiDB-lite"/>
    </source>
</evidence>
<feature type="region of interest" description="Disordered" evidence="1">
    <location>
        <begin position="235"/>
        <end position="266"/>
    </location>
</feature>
<comment type="caution">
    <text evidence="3">The sequence shown here is derived from an EMBL/GenBank/DDBJ whole genome shotgun (WGS) entry which is preliminary data.</text>
</comment>
<dbReference type="GO" id="GO:0005637">
    <property type="term" value="C:nuclear inner membrane"/>
    <property type="evidence" value="ECO:0007669"/>
    <property type="project" value="InterPro"/>
</dbReference>
<keyword evidence="4" id="KW-1185">Reference proteome</keyword>
<feature type="region of interest" description="Disordered" evidence="1">
    <location>
        <begin position="1"/>
        <end position="65"/>
    </location>
</feature>
<name>A0A2P4XNA6_9STRA</name>
<dbReference type="AlphaFoldDB" id="A0A2P4XNA6"/>
<keyword evidence="2" id="KW-1133">Transmembrane helix</keyword>
<sequence>MDKSIRKRKPSSSVPSNSKRRRQEAPIPASASTPHKPRPKLSTRRPAVGPRTTREKPKEKKKKVKAVEQLTLFSRYADPLVQSPKQFYQVSEVAHVSEFNPTGATLLETPPSRSHRQETEAIAIPLTTNGGAPGTVDLTGVKHVGDLEMVEGDGIFETLMRSTTPRVQRRFPSEEALTESEQRDREVLRRRRLKLRSQYSSMKTSSQELRDGDCGIMQSPEIERNLFQPVKLEEPKVTAQNEVTEEDEERAQLEEEEAETDEETTESKINRLSKVMHMNWRQFILWLVSGAFLLCALVVTAPFVKKLLEPPLPYCDSEWIEVNDGSFVLADPADFFDRSKALQPFIATTALDDRISRSACQPCPVYGNCLNGSVISCAPPYVLQYGLCKENPEVQENLDRLAIIIRKFVVKKAASKACDNVSLWNYLSLDGSMNPTNDLTASIEVLLSDVQAFVTRTISLGKAMSVLPREYVFSRALDMALRDLNDIFVTVDQRQLIVGERCVTKI</sequence>
<dbReference type="OrthoDB" id="118234at2759"/>
<dbReference type="PANTHER" id="PTHR47808">
    <property type="entry name" value="INNER NUCLEAR MEMBRANE PROTEIN HEH2-RELATED"/>
    <property type="match status" value="1"/>
</dbReference>
<evidence type="ECO:0000313" key="4">
    <source>
        <dbReference type="Proteomes" id="UP000237271"/>
    </source>
</evidence>
<feature type="transmembrane region" description="Helical" evidence="2">
    <location>
        <begin position="283"/>
        <end position="304"/>
    </location>
</feature>
<dbReference type="GO" id="GO:0005783">
    <property type="term" value="C:endoplasmic reticulum"/>
    <property type="evidence" value="ECO:0007669"/>
    <property type="project" value="TreeGrafter"/>
</dbReference>
<dbReference type="GO" id="GO:0003682">
    <property type="term" value="F:chromatin binding"/>
    <property type="evidence" value="ECO:0007669"/>
    <property type="project" value="InterPro"/>
</dbReference>
<dbReference type="InterPro" id="IPR044780">
    <property type="entry name" value="Heh2/Src1"/>
</dbReference>